<dbReference type="EMBL" id="VSSQ01095121">
    <property type="protein sequence ID" value="MPN39356.1"/>
    <property type="molecule type" value="Genomic_DNA"/>
</dbReference>
<organism evidence="1">
    <name type="scientific">bioreactor metagenome</name>
    <dbReference type="NCBI Taxonomy" id="1076179"/>
    <lineage>
        <taxon>unclassified sequences</taxon>
        <taxon>metagenomes</taxon>
        <taxon>ecological metagenomes</taxon>
    </lineage>
</organism>
<reference evidence="1" key="1">
    <citation type="submission" date="2019-08" db="EMBL/GenBank/DDBJ databases">
        <authorList>
            <person name="Kucharzyk K."/>
            <person name="Murdoch R.W."/>
            <person name="Higgins S."/>
            <person name="Loffler F."/>
        </authorList>
    </citation>
    <scope>NUCLEOTIDE SEQUENCE</scope>
</reference>
<accession>A0A645HL77</accession>
<evidence type="ECO:0000313" key="1">
    <source>
        <dbReference type="EMBL" id="MPN39356.1"/>
    </source>
</evidence>
<comment type="caution">
    <text evidence="1">The sequence shown here is derived from an EMBL/GenBank/DDBJ whole genome shotgun (WGS) entry which is preliminary data.</text>
</comment>
<sequence>MDLTNFWLSEDGQYVYARNSNIYRTSSSTGSADTFDADINEIGKINFGSGNNYGVNFIYHSNNYLWIIQKDSYSSNATSSVYMFEDNDYTMVKRISYDLLYQPDTQTAAFDVSANFVFANKEVSEIYVLSKGTNNNNWIIQFIPAK</sequence>
<protein>
    <submittedName>
        <fullName evidence="1">Uncharacterized protein</fullName>
    </submittedName>
</protein>
<name>A0A645HL77_9ZZZZ</name>
<gene>
    <name evidence="1" type="ORF">SDC9_186884</name>
</gene>
<dbReference type="AlphaFoldDB" id="A0A645HL77"/>
<proteinExistence type="predicted"/>